<reference evidence="1 2" key="1">
    <citation type="submission" date="2017-04" db="EMBL/GenBank/DDBJ databases">
        <title>The whole genome sequencing and assembly of Halobacillus mangrovi strain.</title>
        <authorList>
            <person name="Lee S.-J."/>
            <person name="Park M.-K."/>
            <person name="Kim J.-Y."/>
            <person name="Lee Y.-J."/>
            <person name="Yi H."/>
            <person name="Bahn Y.-S."/>
            <person name="Kim J.F."/>
            <person name="Lee D.-W."/>
        </authorList>
    </citation>
    <scope>NUCLEOTIDE SEQUENCE [LARGE SCALE GENOMIC DNA]</scope>
    <source>
        <strain evidence="1 2">KTB 131</strain>
    </source>
</reference>
<evidence type="ECO:0000313" key="1">
    <source>
        <dbReference type="EMBL" id="ARI78952.1"/>
    </source>
</evidence>
<dbReference type="AlphaFoldDB" id="A0A1W6A0B2"/>
<keyword evidence="2" id="KW-1185">Reference proteome</keyword>
<gene>
    <name evidence="1" type="ORF">HM131_19915</name>
</gene>
<proteinExistence type="predicted"/>
<sequence>MGSHHIIEPNDIHRLHLNHVSPIYDFYHHHLKFNHSAKAREETKGYILSAQFTAFEDQIAAAEFLYMNDYFEGLADLLDSNSYYQEITDLYQIILERKKTPLKEHDLEELKTLSFDHPSLHCLHLFLLAYAHYDIKNYAGMDNYTEDIQDAMLSLKEPLFHYYMRLRFDEMTFHHYWKNNHVILAKKFAYKYINAGLAPRKQLTMHHNLALCHVFDDYDSSIYYARATLEIAKKNNFEESIRMINNQTIPFIASFHCRTENITTDDPVEKAHLAIANGNTETAIRILNSLKELTPFQESYLGLAKKDLRALKRAKDRFINDHRDLFFAQLPEVYMKRLMNAL</sequence>
<dbReference type="KEGG" id="hmn:HM131_19915"/>
<dbReference type="RefSeq" id="WP_085031509.1">
    <property type="nucleotide sequence ID" value="NZ_CP020772.1"/>
</dbReference>
<protein>
    <recommendedName>
        <fullName evidence="3">Tetratricopeptide repeat protein</fullName>
    </recommendedName>
</protein>
<dbReference type="Pfam" id="PF22871">
    <property type="entry name" value="AimR"/>
    <property type="match status" value="1"/>
</dbReference>
<organism evidence="1 2">
    <name type="scientific">Halobacillus mangrovi</name>
    <dbReference type="NCBI Taxonomy" id="402384"/>
    <lineage>
        <taxon>Bacteria</taxon>
        <taxon>Bacillati</taxon>
        <taxon>Bacillota</taxon>
        <taxon>Bacilli</taxon>
        <taxon>Bacillales</taxon>
        <taxon>Bacillaceae</taxon>
        <taxon>Halobacillus</taxon>
    </lineage>
</organism>
<dbReference type="OrthoDB" id="2692106at2"/>
<dbReference type="EMBL" id="CP020772">
    <property type="protein sequence ID" value="ARI78952.1"/>
    <property type="molecule type" value="Genomic_DNA"/>
</dbReference>
<accession>A0A1W6A0B2</accession>
<dbReference type="STRING" id="402384.HM131_19915"/>
<name>A0A1W6A0B2_9BACI</name>
<dbReference type="NCBIfam" id="NF038310">
    <property type="entry name" value="lysogeny_AimR"/>
    <property type="match status" value="1"/>
</dbReference>
<dbReference type="Proteomes" id="UP000192527">
    <property type="component" value="Chromosome"/>
</dbReference>
<dbReference type="InterPro" id="IPR047705">
    <property type="entry name" value="AimR-like"/>
</dbReference>
<evidence type="ECO:0008006" key="3">
    <source>
        <dbReference type="Google" id="ProtNLM"/>
    </source>
</evidence>
<evidence type="ECO:0000313" key="2">
    <source>
        <dbReference type="Proteomes" id="UP000192527"/>
    </source>
</evidence>